<dbReference type="EMBL" id="PSQE01000004">
    <property type="protein sequence ID" value="RHN62837.1"/>
    <property type="molecule type" value="Genomic_DNA"/>
</dbReference>
<reference evidence="2" key="1">
    <citation type="journal article" date="2018" name="Nat. Plants">
        <title>Whole-genome landscape of Medicago truncatula symbiotic genes.</title>
        <authorList>
            <person name="Pecrix Y."/>
            <person name="Staton S.E."/>
            <person name="Sallet E."/>
            <person name="Lelandais-Briere C."/>
            <person name="Moreau S."/>
            <person name="Carrere S."/>
            <person name="Blein T."/>
            <person name="Jardinaud M.F."/>
            <person name="Latrasse D."/>
            <person name="Zouine M."/>
            <person name="Zahm M."/>
            <person name="Kreplak J."/>
            <person name="Mayjonade B."/>
            <person name="Satge C."/>
            <person name="Perez M."/>
            <person name="Cauet S."/>
            <person name="Marande W."/>
            <person name="Chantry-Darmon C."/>
            <person name="Lopez-Roques C."/>
            <person name="Bouchez O."/>
            <person name="Berard A."/>
            <person name="Debelle F."/>
            <person name="Munos S."/>
            <person name="Bendahmane A."/>
            <person name="Berges H."/>
            <person name="Niebel A."/>
            <person name="Buitink J."/>
            <person name="Frugier F."/>
            <person name="Benhamed M."/>
            <person name="Crespi M."/>
            <person name="Gouzy J."/>
            <person name="Gamas P."/>
        </authorList>
    </citation>
    <scope>NUCLEOTIDE SEQUENCE [LARGE SCALE GENOMIC DNA]</scope>
    <source>
        <strain evidence="2">cv. Jemalong A17</strain>
    </source>
</reference>
<gene>
    <name evidence="1" type="ORF">MtrunA17_Chr4g0051741</name>
</gene>
<proteinExistence type="predicted"/>
<comment type="caution">
    <text evidence="1">The sequence shown here is derived from an EMBL/GenBank/DDBJ whole genome shotgun (WGS) entry which is preliminary data.</text>
</comment>
<dbReference type="Proteomes" id="UP000265566">
    <property type="component" value="Chromosome 4"/>
</dbReference>
<protein>
    <submittedName>
        <fullName evidence="1">Uncharacterized protein</fullName>
    </submittedName>
</protein>
<evidence type="ECO:0000313" key="1">
    <source>
        <dbReference type="EMBL" id="RHN62837.1"/>
    </source>
</evidence>
<accession>A0A396IIU8</accession>
<evidence type="ECO:0000313" key="2">
    <source>
        <dbReference type="Proteomes" id="UP000265566"/>
    </source>
</evidence>
<sequence>MCDWRMAQFVKVIACYNERSNRWDALFSVAGYSQTITSVSTRW</sequence>
<organism evidence="1 2">
    <name type="scientific">Medicago truncatula</name>
    <name type="common">Barrel medic</name>
    <name type="synonym">Medicago tribuloides</name>
    <dbReference type="NCBI Taxonomy" id="3880"/>
    <lineage>
        <taxon>Eukaryota</taxon>
        <taxon>Viridiplantae</taxon>
        <taxon>Streptophyta</taxon>
        <taxon>Embryophyta</taxon>
        <taxon>Tracheophyta</taxon>
        <taxon>Spermatophyta</taxon>
        <taxon>Magnoliopsida</taxon>
        <taxon>eudicotyledons</taxon>
        <taxon>Gunneridae</taxon>
        <taxon>Pentapetalae</taxon>
        <taxon>rosids</taxon>
        <taxon>fabids</taxon>
        <taxon>Fabales</taxon>
        <taxon>Fabaceae</taxon>
        <taxon>Papilionoideae</taxon>
        <taxon>50 kb inversion clade</taxon>
        <taxon>NPAAA clade</taxon>
        <taxon>Hologalegina</taxon>
        <taxon>IRL clade</taxon>
        <taxon>Trifolieae</taxon>
        <taxon>Medicago</taxon>
    </lineage>
</organism>
<dbReference type="AlphaFoldDB" id="A0A396IIU8"/>
<name>A0A396IIU8_MEDTR</name>
<dbReference type="Gramene" id="rna25456">
    <property type="protein sequence ID" value="RHN62837.1"/>
    <property type="gene ID" value="gene25456"/>
</dbReference>